<evidence type="ECO:0000256" key="9">
    <source>
        <dbReference type="ARBA" id="ARBA00022989"/>
    </source>
</evidence>
<sequence length="32" mass="3875">ELYRSDFFPGLGWMLTRSTWDELSPKWPKAYP</sequence>
<dbReference type="EMBL" id="LXQA010053635">
    <property type="protein sequence ID" value="MCI03904.1"/>
    <property type="molecule type" value="Genomic_DNA"/>
</dbReference>
<keyword evidence="9" id="KW-1133">Transmembrane helix</keyword>
<organism evidence="17 18">
    <name type="scientific">Trifolium medium</name>
    <dbReference type="NCBI Taxonomy" id="97028"/>
    <lineage>
        <taxon>Eukaryota</taxon>
        <taxon>Viridiplantae</taxon>
        <taxon>Streptophyta</taxon>
        <taxon>Embryophyta</taxon>
        <taxon>Tracheophyta</taxon>
        <taxon>Spermatophyta</taxon>
        <taxon>Magnoliopsida</taxon>
        <taxon>eudicotyledons</taxon>
        <taxon>Gunneridae</taxon>
        <taxon>Pentapetalae</taxon>
        <taxon>rosids</taxon>
        <taxon>fabids</taxon>
        <taxon>Fabales</taxon>
        <taxon>Fabaceae</taxon>
        <taxon>Papilionoideae</taxon>
        <taxon>50 kb inversion clade</taxon>
        <taxon>NPAAA clade</taxon>
        <taxon>Hologalegina</taxon>
        <taxon>IRL clade</taxon>
        <taxon>Trifolieae</taxon>
        <taxon>Trifolium</taxon>
    </lineage>
</organism>
<evidence type="ECO:0000313" key="17">
    <source>
        <dbReference type="EMBL" id="MCI03904.1"/>
    </source>
</evidence>
<evidence type="ECO:0000313" key="18">
    <source>
        <dbReference type="Proteomes" id="UP000265520"/>
    </source>
</evidence>
<name>A0A392NWS6_9FABA</name>
<dbReference type="PANTHER" id="PTHR10468:SF0">
    <property type="entry name" value="ALPHA-1,3-MANNOSYL-GLYCOPROTEIN 2-BETA-N-ACETYLGLUCOSAMINYLTRANSFERASE"/>
    <property type="match status" value="1"/>
</dbReference>
<accession>A0A392NWS6</accession>
<keyword evidence="11" id="KW-0472">Membrane</keyword>
<dbReference type="Gene3D" id="3.90.550.10">
    <property type="entry name" value="Spore Coat Polysaccharide Biosynthesis Protein SpsA, Chain A"/>
    <property type="match status" value="1"/>
</dbReference>
<keyword evidence="8 16" id="KW-0735">Signal-anchor</keyword>
<dbReference type="Pfam" id="PF03071">
    <property type="entry name" value="GNT-I"/>
    <property type="match status" value="1"/>
</dbReference>
<dbReference type="GO" id="GO:0003827">
    <property type="term" value="F:alpha-1,3-mannosylglycoprotein 2-beta-N-acetylglucosaminyltransferase activity"/>
    <property type="evidence" value="ECO:0007669"/>
    <property type="project" value="UniProtKB-UniRule"/>
</dbReference>
<keyword evidence="4 16" id="KW-0328">Glycosyltransferase</keyword>
<dbReference type="InterPro" id="IPR029044">
    <property type="entry name" value="Nucleotide-diphossugar_trans"/>
</dbReference>
<keyword evidence="7 16" id="KW-0479">Metal-binding</keyword>
<comment type="catalytic activity">
    <reaction evidence="15 16">
        <text>N(4)-(alpha-D-Man-(1-&gt;3)-[alpha-D-Man-(1-&gt;3)-[alpha-D-Man-(1-&gt;6)]-alpha-D-Man-(1-&gt;6)]-beta-D-Man-(1-&gt;4)-beta-D-GlcNAc-(1-&gt;4)-beta-D-GlcNAc)-L-asparaginyl-[protein] (N-glucan mannose isomer 5A1,2) + UDP-N-acetyl-alpha-D-glucosamine = N(4)-{beta-D-GlcNAc-(1-&gt;2)-alpha-D-Man-(1-&gt;3)-[alpha-D-Man-(1-&gt;3)-[alpha-D-Man-(1-&gt;6)]-alpha-D-Man-(1-&gt;6)]-beta-D-Man-(1-&gt;4)-beta-D-GlcNAc-(1-&gt;4)-beta-D-GlcNAc}-L-asparaginyl-[protein] + UDP + H(+)</text>
        <dbReference type="Rhea" id="RHEA:11456"/>
        <dbReference type="Rhea" id="RHEA-COMP:14367"/>
        <dbReference type="Rhea" id="RHEA-COMP:14368"/>
        <dbReference type="ChEBI" id="CHEBI:15378"/>
        <dbReference type="ChEBI" id="CHEBI:57705"/>
        <dbReference type="ChEBI" id="CHEBI:58223"/>
        <dbReference type="ChEBI" id="CHEBI:59087"/>
        <dbReference type="ChEBI" id="CHEBI:60625"/>
        <dbReference type="EC" id="2.4.1.101"/>
    </reaction>
</comment>
<keyword evidence="18" id="KW-1185">Reference proteome</keyword>
<evidence type="ECO:0000256" key="6">
    <source>
        <dbReference type="ARBA" id="ARBA00022692"/>
    </source>
</evidence>
<dbReference type="Proteomes" id="UP000265520">
    <property type="component" value="Unassembled WGS sequence"/>
</dbReference>
<dbReference type="InterPro" id="IPR052261">
    <property type="entry name" value="Glycosyltransferase_13"/>
</dbReference>
<comment type="caution">
    <text evidence="17">The sequence shown here is derived from an EMBL/GenBank/DDBJ whole genome shotgun (WGS) entry which is preliminary data.</text>
</comment>
<evidence type="ECO:0000256" key="13">
    <source>
        <dbReference type="ARBA" id="ARBA00038949"/>
    </source>
</evidence>
<reference evidence="17 18" key="1">
    <citation type="journal article" date="2018" name="Front. Plant Sci.">
        <title>Red Clover (Trifolium pratense) and Zigzag Clover (T. medium) - A Picture of Genomic Similarities and Differences.</title>
        <authorList>
            <person name="Dluhosova J."/>
            <person name="Istvanek J."/>
            <person name="Nedelnik J."/>
            <person name="Repkova J."/>
        </authorList>
    </citation>
    <scope>NUCLEOTIDE SEQUENCE [LARGE SCALE GENOMIC DNA]</scope>
    <source>
        <strain evidence="18">cv. 10/8</strain>
        <tissue evidence="17">Leaf</tissue>
    </source>
</reference>
<evidence type="ECO:0000256" key="10">
    <source>
        <dbReference type="ARBA" id="ARBA00023034"/>
    </source>
</evidence>
<keyword evidence="6" id="KW-0812">Transmembrane</keyword>
<dbReference type="AlphaFoldDB" id="A0A392NWS6"/>
<comment type="pathway">
    <text evidence="2 16">Protein modification; protein glycosylation.</text>
</comment>
<evidence type="ECO:0000256" key="14">
    <source>
        <dbReference type="ARBA" id="ARBA00041712"/>
    </source>
</evidence>
<evidence type="ECO:0000256" key="5">
    <source>
        <dbReference type="ARBA" id="ARBA00022679"/>
    </source>
</evidence>
<evidence type="ECO:0000256" key="1">
    <source>
        <dbReference type="ARBA" id="ARBA00004323"/>
    </source>
</evidence>
<evidence type="ECO:0000256" key="4">
    <source>
        <dbReference type="ARBA" id="ARBA00022676"/>
    </source>
</evidence>
<dbReference type="GO" id="GO:0000139">
    <property type="term" value="C:Golgi membrane"/>
    <property type="evidence" value="ECO:0007669"/>
    <property type="project" value="UniProtKB-SubCell"/>
</dbReference>
<gene>
    <name evidence="17" type="ORF">A2U01_0024945</name>
</gene>
<protein>
    <recommendedName>
        <fullName evidence="13 16">Alpha-1,3-mannosyl-glycoprotein 2-beta-N-acetylglucosaminyltransferase</fullName>
        <shortName evidence="16">GNT-I</shortName>
        <shortName evidence="16">GlcNAc-T I</shortName>
        <ecNumber evidence="13 16">2.4.1.101</ecNumber>
    </recommendedName>
    <alternativeName>
        <fullName evidence="14 16">N-glycosyl-oligosaccharide-glycoprotein N-acetylglucosaminyltransferase I</fullName>
    </alternativeName>
</protein>
<comment type="similarity">
    <text evidence="3 16">Belongs to the glycosyltransferase 13 family.</text>
</comment>
<evidence type="ECO:0000256" key="7">
    <source>
        <dbReference type="ARBA" id="ARBA00022723"/>
    </source>
</evidence>
<dbReference type="EC" id="2.4.1.101" evidence="13 16"/>
<proteinExistence type="inferred from homology"/>
<keyword evidence="10 16" id="KW-0333">Golgi apparatus</keyword>
<dbReference type="GO" id="GO:0030145">
    <property type="term" value="F:manganese ion binding"/>
    <property type="evidence" value="ECO:0007669"/>
    <property type="project" value="UniProtKB-UniRule"/>
</dbReference>
<evidence type="ECO:0000256" key="8">
    <source>
        <dbReference type="ARBA" id="ARBA00022968"/>
    </source>
</evidence>
<evidence type="ECO:0000256" key="3">
    <source>
        <dbReference type="ARBA" id="ARBA00006492"/>
    </source>
</evidence>
<feature type="non-terminal residue" evidence="17">
    <location>
        <position position="1"/>
    </location>
</feature>
<dbReference type="UniPathway" id="UPA00378"/>
<evidence type="ECO:0000256" key="16">
    <source>
        <dbReference type="RuleBase" id="RU368119"/>
    </source>
</evidence>
<dbReference type="InterPro" id="IPR004139">
    <property type="entry name" value="Glyco_trans_13"/>
</dbReference>
<keyword evidence="12 16" id="KW-0464">Manganese</keyword>
<evidence type="ECO:0000256" key="11">
    <source>
        <dbReference type="ARBA" id="ARBA00023136"/>
    </source>
</evidence>
<evidence type="ECO:0000256" key="12">
    <source>
        <dbReference type="ARBA" id="ARBA00023211"/>
    </source>
</evidence>
<comment type="cofactor">
    <cofactor evidence="16">
        <name>Mn(2+)</name>
        <dbReference type="ChEBI" id="CHEBI:29035"/>
    </cofactor>
    <text evidence="16">The cofactor is mostly bound to the substrate.</text>
</comment>
<comment type="subcellular location">
    <subcellularLocation>
        <location evidence="1 16">Golgi apparatus membrane</location>
        <topology evidence="1 16">Single-pass type II membrane protein</topology>
    </subcellularLocation>
</comment>
<evidence type="ECO:0000256" key="2">
    <source>
        <dbReference type="ARBA" id="ARBA00004922"/>
    </source>
</evidence>
<comment type="function">
    <text evidence="16">Initiates complex N-linked carbohydrate formation. Essential for the conversion of high-mannose to hybrid and complex N-glycans.</text>
</comment>
<dbReference type="PANTHER" id="PTHR10468">
    <property type="entry name" value="PROTEIN O-LINKED-MANNOSE BETA-1,2-N-ACETYLGLUCOSAMINYLTRANSFERASE 1/ALPHA-1,3-MANNOSYL-GLYCOPROTEIN 2-BETA-N-ACETYLGLUCOSAMINYLTRANSFERASE"/>
    <property type="match status" value="1"/>
</dbReference>
<evidence type="ECO:0000256" key="15">
    <source>
        <dbReference type="ARBA" id="ARBA00049421"/>
    </source>
</evidence>
<keyword evidence="5 17" id="KW-0808">Transferase</keyword>